<keyword evidence="2 12" id="KW-0639">Primosome</keyword>
<protein>
    <recommendedName>
        <fullName evidence="11 12">Replicative DNA helicase</fullName>
        <ecNumber evidence="11 12">5.6.2.3</ecNumber>
    </recommendedName>
</protein>
<reference evidence="15 16" key="1">
    <citation type="submission" date="2023-11" db="EMBL/GenBank/DDBJ databases">
        <authorList>
            <person name="Xu M."/>
            <person name="Jiang T."/>
        </authorList>
    </citation>
    <scope>NUCLEOTIDE SEQUENCE [LARGE SCALE GENOMIC DNA]</scope>
    <source>
        <strain evidence="15 16">SD</strain>
    </source>
</reference>
<feature type="region of interest" description="Disordered" evidence="13">
    <location>
        <begin position="1"/>
        <end position="44"/>
    </location>
</feature>
<dbReference type="EMBL" id="JAXAVX010000003">
    <property type="protein sequence ID" value="MDX8151734.1"/>
    <property type="molecule type" value="Genomic_DNA"/>
</dbReference>
<evidence type="ECO:0000256" key="11">
    <source>
        <dbReference type="NCBIfam" id="TIGR00665"/>
    </source>
</evidence>
<keyword evidence="9" id="KW-0413">Isomerase</keyword>
<gene>
    <name evidence="15" type="primary">dnaB</name>
    <name evidence="15" type="ORF">SK069_09030</name>
</gene>
<evidence type="ECO:0000256" key="7">
    <source>
        <dbReference type="ARBA" id="ARBA00022840"/>
    </source>
</evidence>
<dbReference type="Pfam" id="PF00772">
    <property type="entry name" value="DnaB"/>
    <property type="match status" value="1"/>
</dbReference>
<proteinExistence type="inferred from homology"/>
<evidence type="ECO:0000313" key="15">
    <source>
        <dbReference type="EMBL" id="MDX8151734.1"/>
    </source>
</evidence>
<keyword evidence="7 12" id="KW-0067">ATP-binding</keyword>
<comment type="catalytic activity">
    <reaction evidence="10 12">
        <text>ATP + H2O = ADP + phosphate + H(+)</text>
        <dbReference type="Rhea" id="RHEA:13065"/>
        <dbReference type="ChEBI" id="CHEBI:15377"/>
        <dbReference type="ChEBI" id="CHEBI:15378"/>
        <dbReference type="ChEBI" id="CHEBI:30616"/>
        <dbReference type="ChEBI" id="CHEBI:43474"/>
        <dbReference type="ChEBI" id="CHEBI:456216"/>
        <dbReference type="EC" id="5.6.2.3"/>
    </reaction>
</comment>
<evidence type="ECO:0000256" key="1">
    <source>
        <dbReference type="ARBA" id="ARBA00008428"/>
    </source>
</evidence>
<evidence type="ECO:0000256" key="9">
    <source>
        <dbReference type="ARBA" id="ARBA00023235"/>
    </source>
</evidence>
<keyword evidence="4 12" id="KW-0547">Nucleotide-binding</keyword>
<dbReference type="Proteomes" id="UP001277761">
    <property type="component" value="Unassembled WGS sequence"/>
</dbReference>
<dbReference type="Gene3D" id="1.10.860.10">
    <property type="entry name" value="DNAb Helicase, Chain A"/>
    <property type="match status" value="1"/>
</dbReference>
<evidence type="ECO:0000256" key="6">
    <source>
        <dbReference type="ARBA" id="ARBA00022806"/>
    </source>
</evidence>
<dbReference type="PROSITE" id="PS51199">
    <property type="entry name" value="SF4_HELICASE"/>
    <property type="match status" value="1"/>
</dbReference>
<evidence type="ECO:0000259" key="14">
    <source>
        <dbReference type="PROSITE" id="PS51199"/>
    </source>
</evidence>
<dbReference type="SUPFAM" id="SSF52540">
    <property type="entry name" value="P-loop containing nucleoside triphosphate hydrolases"/>
    <property type="match status" value="1"/>
</dbReference>
<dbReference type="PANTHER" id="PTHR30153:SF2">
    <property type="entry name" value="REPLICATIVE DNA HELICASE"/>
    <property type="match status" value="1"/>
</dbReference>
<dbReference type="RefSeq" id="WP_319953888.1">
    <property type="nucleotide sequence ID" value="NZ_JAXAVX010000003.1"/>
</dbReference>
<name>A0ABU4VIR7_9ACTN</name>
<dbReference type="Gene3D" id="3.40.50.300">
    <property type="entry name" value="P-loop containing nucleotide triphosphate hydrolases"/>
    <property type="match status" value="1"/>
</dbReference>
<dbReference type="Pfam" id="PF03796">
    <property type="entry name" value="DnaB_C"/>
    <property type="match status" value="1"/>
</dbReference>
<organism evidence="15 16">
    <name type="scientific">Patulibacter brassicae</name>
    <dbReference type="NCBI Taxonomy" id="1705717"/>
    <lineage>
        <taxon>Bacteria</taxon>
        <taxon>Bacillati</taxon>
        <taxon>Actinomycetota</taxon>
        <taxon>Thermoleophilia</taxon>
        <taxon>Solirubrobacterales</taxon>
        <taxon>Patulibacteraceae</taxon>
        <taxon>Patulibacter</taxon>
    </lineage>
</organism>
<keyword evidence="16" id="KW-1185">Reference proteome</keyword>
<evidence type="ECO:0000256" key="10">
    <source>
        <dbReference type="ARBA" id="ARBA00048954"/>
    </source>
</evidence>
<evidence type="ECO:0000256" key="13">
    <source>
        <dbReference type="SAM" id="MobiDB-lite"/>
    </source>
</evidence>
<feature type="domain" description="SF4 helicase" evidence="14">
    <location>
        <begin position="220"/>
        <end position="487"/>
    </location>
</feature>
<dbReference type="EC" id="5.6.2.3" evidence="11 12"/>
<dbReference type="InterPro" id="IPR027417">
    <property type="entry name" value="P-loop_NTPase"/>
</dbReference>
<comment type="caution">
    <text evidence="15">The sequence shown here is derived from an EMBL/GenBank/DDBJ whole genome shotgun (WGS) entry which is preliminary data.</text>
</comment>
<dbReference type="InterPro" id="IPR007692">
    <property type="entry name" value="DNA_helicase_DnaB"/>
</dbReference>
<dbReference type="GO" id="GO:0003678">
    <property type="term" value="F:DNA helicase activity"/>
    <property type="evidence" value="ECO:0007669"/>
    <property type="project" value="UniProtKB-EC"/>
</dbReference>
<keyword evidence="3 12" id="KW-0235">DNA replication</keyword>
<keyword evidence="6 12" id="KW-0347">Helicase</keyword>
<dbReference type="InterPro" id="IPR007694">
    <property type="entry name" value="DNA_helicase_DnaB-like_C"/>
</dbReference>
<evidence type="ECO:0000256" key="3">
    <source>
        <dbReference type="ARBA" id="ARBA00022705"/>
    </source>
</evidence>
<evidence type="ECO:0000256" key="12">
    <source>
        <dbReference type="RuleBase" id="RU362085"/>
    </source>
</evidence>
<dbReference type="SUPFAM" id="SSF48024">
    <property type="entry name" value="N-terminal domain of DnaB helicase"/>
    <property type="match status" value="1"/>
</dbReference>
<evidence type="ECO:0000256" key="4">
    <source>
        <dbReference type="ARBA" id="ARBA00022741"/>
    </source>
</evidence>
<feature type="compositionally biased region" description="Pro residues" evidence="13">
    <location>
        <begin position="509"/>
        <end position="523"/>
    </location>
</feature>
<dbReference type="InterPro" id="IPR007693">
    <property type="entry name" value="DNA_helicase_DnaB-like_N"/>
</dbReference>
<evidence type="ECO:0000313" key="16">
    <source>
        <dbReference type="Proteomes" id="UP001277761"/>
    </source>
</evidence>
<evidence type="ECO:0000256" key="5">
    <source>
        <dbReference type="ARBA" id="ARBA00022801"/>
    </source>
</evidence>
<dbReference type="NCBIfam" id="TIGR00665">
    <property type="entry name" value="DnaB"/>
    <property type="match status" value="1"/>
</dbReference>
<evidence type="ECO:0000256" key="8">
    <source>
        <dbReference type="ARBA" id="ARBA00023125"/>
    </source>
</evidence>
<dbReference type="PANTHER" id="PTHR30153">
    <property type="entry name" value="REPLICATIVE DNA HELICASE DNAB"/>
    <property type="match status" value="1"/>
</dbReference>
<comment type="function">
    <text evidence="12">The main replicative DNA helicase, it participates in initiation and elongation during chromosome replication. Travels ahead of the DNA replisome, separating dsDNA into templates for DNA synthesis. A processive ATP-dependent 5'-3' DNA helicase it has DNA-dependent ATPase activity.</text>
</comment>
<feature type="region of interest" description="Disordered" evidence="13">
    <location>
        <begin position="486"/>
        <end position="523"/>
    </location>
</feature>
<evidence type="ECO:0000256" key="2">
    <source>
        <dbReference type="ARBA" id="ARBA00022515"/>
    </source>
</evidence>
<keyword evidence="5 12" id="KW-0378">Hydrolase</keyword>
<accession>A0ABU4VIR7</accession>
<dbReference type="GO" id="GO:0016787">
    <property type="term" value="F:hydrolase activity"/>
    <property type="evidence" value="ECO:0007669"/>
    <property type="project" value="UniProtKB-KW"/>
</dbReference>
<dbReference type="InterPro" id="IPR036185">
    <property type="entry name" value="DNA_heli_DnaB-like_N_sf"/>
</dbReference>
<comment type="similarity">
    <text evidence="1 12">Belongs to the helicase family. DnaB subfamily.</text>
</comment>
<sequence>MSTDDHDPTPYDGSDDGYAFAGDDDAGTSMDLGALGGEGGTPAAAAHVPPHDLRAEQAVLGALMLSEQARYAVTIDDGLRAEDFYLARHQAIYEAIRQLYGESQPVDSITVVDRLRRNAALEQAGGEDAVWSLASAVTDVASLPRHAQIVLELGRLRRLQQATYDIQLEISRGDQDPADVLERAQARVFEVSQSETTQGLTAVGELVDAAVQHLEELEKDGRDITGLETGFRDLDLATAGLQPGAMIVLAARPAMGKSALVTNLAENVALQNKGAVALFSLEMPERELLQRVIASQAAIKGDDVRKGRIGDRWPDVLEVADRLSQSPLYIDDSSDIGIMEVRAKARRLASSQPHGVSLVIVDYLQLMRADGRAENRVQQVGEMSRGLKILAQELRCPVIALSQLSRAVESRPDKRPMLSDLRESGNIEQDADQVMFLYRDDYYNPETTEEPGVAELIIAKNRSGRLGTVKLLFQSEYPRFLTLAHRPDDGGPPAHFSGGPPVGVGAGGPPLPGNGGPPLPGSP</sequence>
<dbReference type="CDD" id="cd00984">
    <property type="entry name" value="DnaB_C"/>
    <property type="match status" value="1"/>
</dbReference>
<keyword evidence="8 12" id="KW-0238">DNA-binding</keyword>
<dbReference type="InterPro" id="IPR016136">
    <property type="entry name" value="DNA_helicase_N/primase_C"/>
</dbReference>